<feature type="transmembrane region" description="Helical" evidence="9">
    <location>
        <begin position="168"/>
        <end position="189"/>
    </location>
</feature>
<comment type="similarity">
    <text evidence="2">Belongs to the binding-protein-dependent transport system permease family. HisMQ subfamily.</text>
</comment>
<proteinExistence type="inferred from homology"/>
<evidence type="ECO:0000256" key="3">
    <source>
        <dbReference type="ARBA" id="ARBA00022448"/>
    </source>
</evidence>
<dbReference type="PANTHER" id="PTHR30614:SF20">
    <property type="entry name" value="GLUTAMINE TRANSPORT SYSTEM PERMEASE PROTEIN GLNP"/>
    <property type="match status" value="1"/>
</dbReference>
<protein>
    <submittedName>
        <fullName evidence="11">Amino acid ABC transporter permease</fullName>
    </submittedName>
</protein>
<dbReference type="CDD" id="cd06261">
    <property type="entry name" value="TM_PBP2"/>
    <property type="match status" value="1"/>
</dbReference>
<gene>
    <name evidence="11" type="ORF">GCM10011584_32070</name>
</gene>
<name>A0ABQ2NEL1_9ACTN</name>
<dbReference type="Proteomes" id="UP000655410">
    <property type="component" value="Unassembled WGS sequence"/>
</dbReference>
<comment type="subcellular location">
    <subcellularLocation>
        <location evidence="1 9">Cell membrane</location>
        <topology evidence="1 9">Multi-pass membrane protein</topology>
    </subcellularLocation>
</comment>
<dbReference type="EMBL" id="BMNI01000012">
    <property type="protein sequence ID" value="GGO93419.1"/>
    <property type="molecule type" value="Genomic_DNA"/>
</dbReference>
<keyword evidence="4" id="KW-1003">Cell membrane</keyword>
<keyword evidence="5 9" id="KW-0812">Transmembrane</keyword>
<dbReference type="Pfam" id="PF00528">
    <property type="entry name" value="BPD_transp_1"/>
    <property type="match status" value="1"/>
</dbReference>
<evidence type="ECO:0000256" key="4">
    <source>
        <dbReference type="ARBA" id="ARBA00022475"/>
    </source>
</evidence>
<feature type="transmembrane region" description="Helical" evidence="9">
    <location>
        <begin position="63"/>
        <end position="83"/>
    </location>
</feature>
<dbReference type="SUPFAM" id="SSF161098">
    <property type="entry name" value="MetI-like"/>
    <property type="match status" value="1"/>
</dbReference>
<keyword evidence="6" id="KW-0029">Amino-acid transport</keyword>
<evidence type="ECO:0000256" key="9">
    <source>
        <dbReference type="RuleBase" id="RU363032"/>
    </source>
</evidence>
<dbReference type="InterPro" id="IPR000515">
    <property type="entry name" value="MetI-like"/>
</dbReference>
<dbReference type="NCBIfam" id="TIGR01726">
    <property type="entry name" value="HEQRo_perm_3TM"/>
    <property type="match status" value="1"/>
</dbReference>
<evidence type="ECO:0000256" key="7">
    <source>
        <dbReference type="ARBA" id="ARBA00022989"/>
    </source>
</evidence>
<dbReference type="RefSeq" id="WP_188785043.1">
    <property type="nucleotide sequence ID" value="NZ_BMNI01000012.1"/>
</dbReference>
<sequence length="264" mass="28513">MPTLTRTQRKKAAHLGVYAVLALLALLVALFADWPLLRLNFADGETWRALWPDIFLVAARNTLIYTVLAFTGGLALALVLALMKLSDVLGLRLIATAWIEFFRGLPALVVILFMALGVPLAFGWTPPGGTMGAGILALVFVSSAYMAETLRAGIQAVPHGQSEAARSLGMSSTWTFVSVVLPQAIRIVVPPLTNEVVLLLKDTSLLAIVGQQQSQLDLTSFGQNGLTTYSNPSPLLAIALVYLLITLPLTRLVAWLEARQKRAR</sequence>
<evidence type="ECO:0000256" key="6">
    <source>
        <dbReference type="ARBA" id="ARBA00022970"/>
    </source>
</evidence>
<keyword evidence="3 9" id="KW-0813">Transport</keyword>
<comment type="caution">
    <text evidence="11">The sequence shown here is derived from an EMBL/GenBank/DDBJ whole genome shotgun (WGS) entry which is preliminary data.</text>
</comment>
<evidence type="ECO:0000256" key="1">
    <source>
        <dbReference type="ARBA" id="ARBA00004651"/>
    </source>
</evidence>
<evidence type="ECO:0000313" key="11">
    <source>
        <dbReference type="EMBL" id="GGO93419.1"/>
    </source>
</evidence>
<dbReference type="PROSITE" id="PS50928">
    <property type="entry name" value="ABC_TM1"/>
    <property type="match status" value="1"/>
</dbReference>
<keyword evidence="12" id="KW-1185">Reference proteome</keyword>
<keyword evidence="8 9" id="KW-0472">Membrane</keyword>
<dbReference type="InterPro" id="IPR035906">
    <property type="entry name" value="MetI-like_sf"/>
</dbReference>
<feature type="transmembrane region" description="Helical" evidence="9">
    <location>
        <begin position="104"/>
        <end position="124"/>
    </location>
</feature>
<accession>A0ABQ2NEL1</accession>
<dbReference type="Gene3D" id="1.10.3720.10">
    <property type="entry name" value="MetI-like"/>
    <property type="match status" value="1"/>
</dbReference>
<organism evidence="11 12">
    <name type="scientific">Nocardioides phosphati</name>
    <dbReference type="NCBI Taxonomy" id="1867775"/>
    <lineage>
        <taxon>Bacteria</taxon>
        <taxon>Bacillati</taxon>
        <taxon>Actinomycetota</taxon>
        <taxon>Actinomycetes</taxon>
        <taxon>Propionibacteriales</taxon>
        <taxon>Nocardioidaceae</taxon>
        <taxon>Nocardioides</taxon>
    </lineage>
</organism>
<evidence type="ECO:0000256" key="5">
    <source>
        <dbReference type="ARBA" id="ARBA00022692"/>
    </source>
</evidence>
<dbReference type="PANTHER" id="PTHR30614">
    <property type="entry name" value="MEMBRANE COMPONENT OF AMINO ACID ABC TRANSPORTER"/>
    <property type="match status" value="1"/>
</dbReference>
<feature type="domain" description="ABC transmembrane type-1" evidence="10">
    <location>
        <begin position="59"/>
        <end position="253"/>
    </location>
</feature>
<reference evidence="12" key="1">
    <citation type="journal article" date="2019" name="Int. J. Syst. Evol. Microbiol.">
        <title>The Global Catalogue of Microorganisms (GCM) 10K type strain sequencing project: providing services to taxonomists for standard genome sequencing and annotation.</title>
        <authorList>
            <consortium name="The Broad Institute Genomics Platform"/>
            <consortium name="The Broad Institute Genome Sequencing Center for Infectious Disease"/>
            <person name="Wu L."/>
            <person name="Ma J."/>
        </authorList>
    </citation>
    <scope>NUCLEOTIDE SEQUENCE [LARGE SCALE GENOMIC DNA]</scope>
    <source>
        <strain evidence="12">CGMCC 4.7371</strain>
    </source>
</reference>
<feature type="transmembrane region" description="Helical" evidence="9">
    <location>
        <begin position="235"/>
        <end position="256"/>
    </location>
</feature>
<dbReference type="InterPro" id="IPR010065">
    <property type="entry name" value="AA_ABC_transptr_permease_3TM"/>
</dbReference>
<keyword evidence="7 9" id="KW-1133">Transmembrane helix</keyword>
<evidence type="ECO:0000313" key="12">
    <source>
        <dbReference type="Proteomes" id="UP000655410"/>
    </source>
</evidence>
<feature type="transmembrane region" description="Helical" evidence="9">
    <location>
        <begin position="12"/>
        <end position="32"/>
    </location>
</feature>
<evidence type="ECO:0000256" key="2">
    <source>
        <dbReference type="ARBA" id="ARBA00010072"/>
    </source>
</evidence>
<feature type="transmembrane region" description="Helical" evidence="9">
    <location>
        <begin position="130"/>
        <end position="147"/>
    </location>
</feature>
<evidence type="ECO:0000259" key="10">
    <source>
        <dbReference type="PROSITE" id="PS50928"/>
    </source>
</evidence>
<dbReference type="InterPro" id="IPR043429">
    <property type="entry name" value="ArtM/GltK/GlnP/TcyL/YhdX-like"/>
</dbReference>
<evidence type="ECO:0000256" key="8">
    <source>
        <dbReference type="ARBA" id="ARBA00023136"/>
    </source>
</evidence>